<feature type="domain" description="C-type lectin" evidence="2">
    <location>
        <begin position="1"/>
        <end position="100"/>
    </location>
</feature>
<dbReference type="EMBL" id="OU015567">
    <property type="protein sequence ID" value="CAG5113553.1"/>
    <property type="molecule type" value="Genomic_DNA"/>
</dbReference>
<keyword evidence="4" id="KW-1185">Reference proteome</keyword>
<evidence type="ECO:0000313" key="3">
    <source>
        <dbReference type="EMBL" id="CAG5113553.1"/>
    </source>
</evidence>
<keyword evidence="1" id="KW-1015">Disulfide bond</keyword>
<dbReference type="SUPFAM" id="SSF56436">
    <property type="entry name" value="C-type lectin-like"/>
    <property type="match status" value="1"/>
</dbReference>
<evidence type="ECO:0000313" key="4">
    <source>
        <dbReference type="Proteomes" id="UP001158576"/>
    </source>
</evidence>
<accession>A0ABN7T7C1</accession>
<evidence type="ECO:0000256" key="1">
    <source>
        <dbReference type="ARBA" id="ARBA00023157"/>
    </source>
</evidence>
<protein>
    <submittedName>
        <fullName evidence="3">Oidioi.mRNA.OKI2018_I69.chr2.g7647.t1.cds</fullName>
    </submittedName>
</protein>
<name>A0ABN7T7C1_OIKDI</name>
<proteinExistence type="predicted"/>
<organism evidence="3 4">
    <name type="scientific">Oikopleura dioica</name>
    <name type="common">Tunicate</name>
    <dbReference type="NCBI Taxonomy" id="34765"/>
    <lineage>
        <taxon>Eukaryota</taxon>
        <taxon>Metazoa</taxon>
        <taxon>Chordata</taxon>
        <taxon>Tunicata</taxon>
        <taxon>Appendicularia</taxon>
        <taxon>Copelata</taxon>
        <taxon>Oikopleuridae</taxon>
        <taxon>Oikopleura</taxon>
    </lineage>
</organism>
<dbReference type="InterPro" id="IPR001304">
    <property type="entry name" value="C-type_lectin-like"/>
</dbReference>
<dbReference type="InterPro" id="IPR018378">
    <property type="entry name" value="C-type_lectin_CS"/>
</dbReference>
<dbReference type="PROSITE" id="PS50041">
    <property type="entry name" value="C_TYPE_LECTIN_2"/>
    <property type="match status" value="1"/>
</dbReference>
<dbReference type="PANTHER" id="PTHR22803">
    <property type="entry name" value="MANNOSE, PHOSPHOLIPASE, LECTIN RECEPTOR RELATED"/>
    <property type="match status" value="1"/>
</dbReference>
<evidence type="ECO:0000259" key="2">
    <source>
        <dbReference type="PROSITE" id="PS50041"/>
    </source>
</evidence>
<dbReference type="PROSITE" id="PS00615">
    <property type="entry name" value="C_TYPE_LECTIN_1"/>
    <property type="match status" value="1"/>
</dbReference>
<dbReference type="Pfam" id="PF00059">
    <property type="entry name" value="Lectin_C"/>
    <property type="match status" value="1"/>
</dbReference>
<gene>
    <name evidence="3" type="ORF">OKIOD_LOCUS16412</name>
</gene>
<dbReference type="Gene3D" id="3.10.100.10">
    <property type="entry name" value="Mannose-Binding Protein A, subunit A"/>
    <property type="match status" value="1"/>
</dbReference>
<dbReference type="InterPro" id="IPR016187">
    <property type="entry name" value="CTDL_fold"/>
</dbReference>
<dbReference type="Proteomes" id="UP001158576">
    <property type="component" value="Chromosome 2"/>
</dbReference>
<dbReference type="CDD" id="cd00037">
    <property type="entry name" value="CLECT"/>
    <property type="match status" value="1"/>
</dbReference>
<reference evidence="3 4" key="1">
    <citation type="submission" date="2021-04" db="EMBL/GenBank/DDBJ databases">
        <authorList>
            <person name="Bliznina A."/>
        </authorList>
    </citation>
    <scope>NUCLEOTIDE SEQUENCE [LARGE SCALE GENOMIC DNA]</scope>
</reference>
<sequence>MSFSKAKRTCAVMGGSLAYFDSEEEYNVFRAGRSAERNDWIGIKRNSRLFKTVAKTIPSWTNWKDGEPSMDDTTKACVKAGYTGRWNDEDCNTKFQVTCRFEDSSYCELY</sequence>
<dbReference type="InterPro" id="IPR050111">
    <property type="entry name" value="C-type_lectin/snaclec_domain"/>
</dbReference>
<dbReference type="InterPro" id="IPR016186">
    <property type="entry name" value="C-type_lectin-like/link_sf"/>
</dbReference>